<dbReference type="AlphaFoldDB" id="A0AAD2CHX9"/>
<keyword evidence="2" id="KW-1185">Reference proteome</keyword>
<proteinExistence type="predicted"/>
<dbReference type="EMBL" id="CAKOGP040000349">
    <property type="protein sequence ID" value="CAJ1934640.1"/>
    <property type="molecule type" value="Genomic_DNA"/>
</dbReference>
<sequence length="128" mass="14173">MEGIPGKCHNFETTFSVDYQGSDSGTVAEALLSTVLTSMEEAINNSPNELKLLPISDTTYKQPNLWIRNSVELRNRISTYRALLTYCDMEYGNCPYAAANSKPIFIPAYVNWGEALGATLLPCSLEKL</sequence>
<protein>
    <submittedName>
        <fullName evidence="1">Uncharacterized protein</fullName>
    </submittedName>
</protein>
<accession>A0AAD2CHX9</accession>
<comment type="caution">
    <text evidence="1">The sequence shown here is derived from an EMBL/GenBank/DDBJ whole genome shotgun (WGS) entry which is preliminary data.</text>
</comment>
<evidence type="ECO:0000313" key="2">
    <source>
        <dbReference type="Proteomes" id="UP001295423"/>
    </source>
</evidence>
<evidence type="ECO:0000313" key="1">
    <source>
        <dbReference type="EMBL" id="CAJ1934640.1"/>
    </source>
</evidence>
<organism evidence="1 2">
    <name type="scientific">Cylindrotheca closterium</name>
    <dbReference type="NCBI Taxonomy" id="2856"/>
    <lineage>
        <taxon>Eukaryota</taxon>
        <taxon>Sar</taxon>
        <taxon>Stramenopiles</taxon>
        <taxon>Ochrophyta</taxon>
        <taxon>Bacillariophyta</taxon>
        <taxon>Bacillariophyceae</taxon>
        <taxon>Bacillariophycidae</taxon>
        <taxon>Bacillariales</taxon>
        <taxon>Bacillariaceae</taxon>
        <taxon>Cylindrotheca</taxon>
    </lineage>
</organism>
<dbReference type="Proteomes" id="UP001295423">
    <property type="component" value="Unassembled WGS sequence"/>
</dbReference>
<gene>
    <name evidence="1" type="ORF">CYCCA115_LOCUS3981</name>
</gene>
<reference evidence="1" key="1">
    <citation type="submission" date="2023-08" db="EMBL/GenBank/DDBJ databases">
        <authorList>
            <person name="Audoor S."/>
            <person name="Bilcke G."/>
        </authorList>
    </citation>
    <scope>NUCLEOTIDE SEQUENCE</scope>
</reference>
<name>A0AAD2CHX9_9STRA</name>